<evidence type="ECO:0000256" key="3">
    <source>
        <dbReference type="ARBA" id="ARBA00022989"/>
    </source>
</evidence>
<organism evidence="7 10">
    <name type="scientific">Halanaeroarchaeum sulfurireducens</name>
    <dbReference type="NCBI Taxonomy" id="1604004"/>
    <lineage>
        <taxon>Archaea</taxon>
        <taxon>Methanobacteriati</taxon>
        <taxon>Methanobacteriota</taxon>
        <taxon>Stenosarchaea group</taxon>
        <taxon>Halobacteria</taxon>
        <taxon>Halobacteriales</taxon>
        <taxon>Halobacteriaceae</taxon>
        <taxon>Halanaeroarchaeum</taxon>
    </lineage>
</organism>
<feature type="transmembrane region" description="Helical" evidence="5">
    <location>
        <begin position="268"/>
        <end position="285"/>
    </location>
</feature>
<dbReference type="SUPFAM" id="SSF103481">
    <property type="entry name" value="Multidrug resistance efflux transporter EmrE"/>
    <property type="match status" value="2"/>
</dbReference>
<dbReference type="RefSeq" id="WP_050047705.1">
    <property type="nucleotide sequence ID" value="NZ_CP008874.1"/>
</dbReference>
<evidence type="ECO:0000313" key="7">
    <source>
        <dbReference type="EMBL" id="AKH96881.1"/>
    </source>
</evidence>
<sequence length="288" mass="29125">MSPERRGVALAILSAAGFGTLAIFGRLAEAVGLSIPTLLAYRFSLAIPMVWGYLVWRGRFRVLAGRHLAIALALGAFGYAAMSGLFLWGVALTNAGLAGILLYTYPAFVVVLAALFLDERVTARTAIAVVVALAGVALVSGAQPRGVDPLGVAVLLLAAVVYATYISVSRVVLHQIDAATLTAHVIPAAAAAFLAYGGAAGTLALPGGPAQWGVVLGISLLATAIPILSFFAAVALIGASRTSVVSTFEPVFTVVLGVALLGEPLTPATVVGGLAVLAGVLIVQAEDG</sequence>
<dbReference type="PANTHER" id="PTHR32322">
    <property type="entry name" value="INNER MEMBRANE TRANSPORTER"/>
    <property type="match status" value="1"/>
</dbReference>
<protein>
    <submittedName>
        <fullName evidence="7">DMT superfamily transport protein</fullName>
    </submittedName>
</protein>
<evidence type="ECO:0000313" key="8">
    <source>
        <dbReference type="EMBL" id="ALG81283.1"/>
    </source>
</evidence>
<dbReference type="OrthoDB" id="267946at2157"/>
<dbReference type="PANTHER" id="PTHR32322:SF2">
    <property type="entry name" value="EAMA DOMAIN-CONTAINING PROTEIN"/>
    <property type="match status" value="1"/>
</dbReference>
<feature type="transmembrane region" description="Helical" evidence="5">
    <location>
        <begin position="185"/>
        <end position="206"/>
    </location>
</feature>
<keyword evidence="2 5" id="KW-0812">Transmembrane</keyword>
<dbReference type="EMBL" id="CP011564">
    <property type="protein sequence ID" value="ALG81283.1"/>
    <property type="molecule type" value="Genomic_DNA"/>
</dbReference>
<evidence type="ECO:0000313" key="10">
    <source>
        <dbReference type="Proteomes" id="UP000069906"/>
    </source>
</evidence>
<dbReference type="HOGENOM" id="CLU_033863_9_3_2"/>
<accession>A0A0F7P6T4</accession>
<feature type="transmembrane region" description="Helical" evidence="5">
    <location>
        <begin position="68"/>
        <end position="91"/>
    </location>
</feature>
<reference evidence="8 9" key="3">
    <citation type="journal article" date="2016" name="Stand. Genomic Sci.">
        <title>Complete genome sequence of 'Halanaeroarchaeum sulfurireducens' M27-SA2, a sulfur-reducing and acetate-oxidizing haloarchaeon from the deep-sea hypersaline anoxic lake Medee.</title>
        <authorList>
            <person name="Messina E."/>
            <person name="Sorokin D.Y."/>
            <person name="Kublanov I.V."/>
            <person name="Toshchakov S."/>
            <person name="Lopatina A."/>
            <person name="Arcadi E."/>
            <person name="Smedile F."/>
            <person name="La Spada G."/>
            <person name="La Cono V."/>
            <person name="Yakimov M.M."/>
        </authorList>
    </citation>
    <scope>NUCLEOTIDE SEQUENCE [LARGE SCALE GENOMIC DNA]</scope>
    <source>
        <strain evidence="8 9">M27-SA2</strain>
    </source>
</reference>
<dbReference type="Proteomes" id="UP000060390">
    <property type="component" value="Chromosome"/>
</dbReference>
<feature type="transmembrane region" description="Helical" evidence="5">
    <location>
        <begin position="38"/>
        <end position="56"/>
    </location>
</feature>
<dbReference type="Proteomes" id="UP000069906">
    <property type="component" value="Chromosome"/>
</dbReference>
<feature type="transmembrane region" description="Helical" evidence="5">
    <location>
        <begin position="97"/>
        <end position="117"/>
    </location>
</feature>
<feature type="transmembrane region" description="Helical" evidence="5">
    <location>
        <begin position="150"/>
        <end position="173"/>
    </location>
</feature>
<evidence type="ECO:0000256" key="2">
    <source>
        <dbReference type="ARBA" id="ARBA00022692"/>
    </source>
</evidence>
<evidence type="ECO:0000313" key="9">
    <source>
        <dbReference type="Proteomes" id="UP000060390"/>
    </source>
</evidence>
<dbReference type="AlphaFoldDB" id="A0A0F7P6T4"/>
<dbReference type="EMBL" id="CP008874">
    <property type="protein sequence ID" value="AKH96881.1"/>
    <property type="molecule type" value="Genomic_DNA"/>
</dbReference>
<name>A0A0F7P6T4_9EURY</name>
<evidence type="ECO:0000256" key="4">
    <source>
        <dbReference type="ARBA" id="ARBA00023136"/>
    </source>
</evidence>
<dbReference type="KEGG" id="hsu:HLASF_0375"/>
<evidence type="ECO:0000256" key="1">
    <source>
        <dbReference type="ARBA" id="ARBA00004141"/>
    </source>
</evidence>
<dbReference type="Pfam" id="PF00892">
    <property type="entry name" value="EamA"/>
    <property type="match status" value="2"/>
</dbReference>
<comment type="subcellular location">
    <subcellularLocation>
        <location evidence="1">Membrane</location>
        <topology evidence="1">Multi-pass membrane protein</topology>
    </subcellularLocation>
</comment>
<dbReference type="GO" id="GO:0016020">
    <property type="term" value="C:membrane"/>
    <property type="evidence" value="ECO:0007669"/>
    <property type="project" value="UniProtKB-SubCell"/>
</dbReference>
<dbReference type="InterPro" id="IPR000620">
    <property type="entry name" value="EamA_dom"/>
</dbReference>
<feature type="domain" description="EamA" evidence="6">
    <location>
        <begin position="150"/>
        <end position="283"/>
    </location>
</feature>
<dbReference type="STRING" id="1604004.HLASA_0374"/>
<gene>
    <name evidence="8" type="ORF">HLASA_0374</name>
    <name evidence="7" type="ORF">HLASF_0375</name>
</gene>
<keyword evidence="3 5" id="KW-1133">Transmembrane helix</keyword>
<keyword evidence="4 5" id="KW-0472">Membrane</keyword>
<keyword evidence="10" id="KW-1185">Reference proteome</keyword>
<feature type="transmembrane region" description="Helical" evidence="5">
    <location>
        <begin position="126"/>
        <end position="144"/>
    </location>
</feature>
<dbReference type="KEGG" id="hsf:HLASA_0374"/>
<feature type="transmembrane region" description="Helical" evidence="5">
    <location>
        <begin position="244"/>
        <end position="262"/>
    </location>
</feature>
<evidence type="ECO:0000259" key="6">
    <source>
        <dbReference type="Pfam" id="PF00892"/>
    </source>
</evidence>
<proteinExistence type="predicted"/>
<dbReference type="GeneID" id="26009743"/>
<feature type="transmembrane region" description="Helical" evidence="5">
    <location>
        <begin position="212"/>
        <end position="237"/>
    </location>
</feature>
<reference evidence="9" key="2">
    <citation type="submission" date="2015-05" db="EMBL/GenBank/DDBJ databases">
        <title>Complete genome sequence of Halanaeroarchaeum sulfurireducens type strain M27-SA2, a sulfate-reducer haloarchaeon from marine anoxic lake Medee.</title>
        <authorList>
            <person name="Messina E."/>
            <person name="Kublanov I.V."/>
            <person name="Toshchakov S."/>
            <person name="Arcadi E."/>
            <person name="La Spada G."/>
            <person name="La Cono V."/>
            <person name="Yakimov M.M."/>
        </authorList>
    </citation>
    <scope>NUCLEOTIDE SEQUENCE [LARGE SCALE GENOMIC DNA]</scope>
    <source>
        <strain evidence="9">M27-SA2</strain>
    </source>
</reference>
<feature type="domain" description="EamA" evidence="6">
    <location>
        <begin position="6"/>
        <end position="140"/>
    </location>
</feature>
<evidence type="ECO:0000256" key="5">
    <source>
        <dbReference type="SAM" id="Phobius"/>
    </source>
</evidence>
<dbReference type="InterPro" id="IPR050638">
    <property type="entry name" value="AA-Vitamin_Transporters"/>
</dbReference>
<reference evidence="7 10" key="1">
    <citation type="journal article" date="2015" name="ISME J.">
        <title>Elemental sulfur and acetate can support life of a novel strictly anaerobic haloarchaeon.</title>
        <authorList>
            <person name="Sorokin D.Y."/>
            <person name="Kublanov I.V."/>
            <person name="Gavrilov S.N."/>
            <person name="Rojo D."/>
            <person name="Roman P."/>
            <person name="Golyshin P.N."/>
            <person name="Slepak V.Z."/>
            <person name="Smedile F."/>
            <person name="Ferrer M."/>
            <person name="Messina E."/>
            <person name="La Cono V."/>
            <person name="Yakimov M.M."/>
        </authorList>
    </citation>
    <scope>NUCLEOTIDE SEQUENCE [LARGE SCALE GENOMIC DNA]</scope>
    <source>
        <strain evidence="7 10">HSR2</strain>
    </source>
</reference>
<dbReference type="InterPro" id="IPR037185">
    <property type="entry name" value="EmrE-like"/>
</dbReference>